<dbReference type="AlphaFoldDB" id="A0A8H3X302"/>
<name>A0A8H3X302_GIGMA</name>
<organism evidence="1 2">
    <name type="scientific">Gigaspora margarita</name>
    <dbReference type="NCBI Taxonomy" id="4874"/>
    <lineage>
        <taxon>Eukaryota</taxon>
        <taxon>Fungi</taxon>
        <taxon>Fungi incertae sedis</taxon>
        <taxon>Mucoromycota</taxon>
        <taxon>Glomeromycotina</taxon>
        <taxon>Glomeromycetes</taxon>
        <taxon>Diversisporales</taxon>
        <taxon>Gigasporaceae</taxon>
        <taxon>Gigaspora</taxon>
    </lineage>
</organism>
<dbReference type="OrthoDB" id="2384430at2759"/>
<proteinExistence type="predicted"/>
<accession>A0A8H3X302</accession>
<dbReference type="Gene3D" id="1.25.40.10">
    <property type="entry name" value="Tetratricopeptide repeat domain"/>
    <property type="match status" value="1"/>
</dbReference>
<dbReference type="Proteomes" id="UP000439903">
    <property type="component" value="Unassembled WGS sequence"/>
</dbReference>
<evidence type="ECO:0000313" key="2">
    <source>
        <dbReference type="Proteomes" id="UP000439903"/>
    </source>
</evidence>
<evidence type="ECO:0000313" key="1">
    <source>
        <dbReference type="EMBL" id="KAF0388616.1"/>
    </source>
</evidence>
<reference evidence="1 2" key="1">
    <citation type="journal article" date="2019" name="Environ. Microbiol.">
        <title>At the nexus of three kingdoms: the genome of the mycorrhizal fungus Gigaspora margarita provides insights into plant, endobacterial and fungal interactions.</title>
        <authorList>
            <person name="Venice F."/>
            <person name="Ghignone S."/>
            <person name="Salvioli di Fossalunga A."/>
            <person name="Amselem J."/>
            <person name="Novero M."/>
            <person name="Xianan X."/>
            <person name="Sedzielewska Toro K."/>
            <person name="Morin E."/>
            <person name="Lipzen A."/>
            <person name="Grigoriev I.V."/>
            <person name="Henrissat B."/>
            <person name="Martin F.M."/>
            <person name="Bonfante P."/>
        </authorList>
    </citation>
    <scope>NUCLEOTIDE SEQUENCE [LARGE SCALE GENOMIC DNA]</scope>
    <source>
        <strain evidence="1 2">BEG34</strain>
    </source>
</reference>
<comment type="caution">
    <text evidence="1">The sequence shown here is derived from an EMBL/GenBank/DDBJ whole genome shotgun (WGS) entry which is preliminary data.</text>
</comment>
<dbReference type="EMBL" id="WTPW01002265">
    <property type="protein sequence ID" value="KAF0388616.1"/>
    <property type="molecule type" value="Genomic_DNA"/>
</dbReference>
<keyword evidence="2" id="KW-1185">Reference proteome</keyword>
<sequence length="342" mass="39657">MIPRPTYKEGYAVKTSIRPPAHYDLPNRRRNLLVRPSQKKSNNYKAYSIREEIKHVVNRYSKVEEYPNPSTVKKSPVAPAQKFSSIKPCPNKWSKDLPESRDKKEAEYLFPYAQVNASKKKYCPPQVYNQKIPSMKPRLKRPKEPKTINSGYCYQDEKEVEENTEAFKYYQQSAEIGHAEKTYNHGPCCNKIEKDKLGEPNSKADINPEDIKALKVIEKVAEMDHMDKIFESKDVKVLDEEYYMEKAPDDELLGILWKNYSSPTICFNNMEEIQTKEINPKEEPLEPKLEPSLAGVPDKSDCEMLVEDNSNQEKNINRAKRPLEGEALHLACAEWMKKLLPK</sequence>
<gene>
    <name evidence="1" type="ORF">F8M41_010998</name>
</gene>
<protein>
    <submittedName>
        <fullName evidence="1">Uncharacterized protein</fullName>
    </submittedName>
</protein>
<dbReference type="InterPro" id="IPR011990">
    <property type="entry name" value="TPR-like_helical_dom_sf"/>
</dbReference>